<keyword evidence="6" id="KW-0560">Oxidoreductase</keyword>
<name>A0A1F6XS30_9BACT</name>
<comment type="cofactor">
    <cofactor evidence="1">
        <name>FMN</name>
        <dbReference type="ChEBI" id="CHEBI:58210"/>
    </cofactor>
</comment>
<dbReference type="InterPro" id="IPR050074">
    <property type="entry name" value="DHO_dehydrogenase"/>
</dbReference>
<comment type="caution">
    <text evidence="8">The sequence shown here is derived from an EMBL/GenBank/DDBJ whole genome shotgun (WGS) entry which is preliminary data.</text>
</comment>
<comment type="pathway">
    <text evidence="2">Pyrimidine metabolism; UMP biosynthesis via de novo pathway.</text>
</comment>
<accession>A0A1F6XS30</accession>
<evidence type="ECO:0000256" key="2">
    <source>
        <dbReference type="ARBA" id="ARBA00004725"/>
    </source>
</evidence>
<dbReference type="Pfam" id="PF01180">
    <property type="entry name" value="DHO_dh"/>
    <property type="match status" value="1"/>
</dbReference>
<gene>
    <name evidence="8" type="ORF">A3I25_01105</name>
</gene>
<dbReference type="AlphaFoldDB" id="A0A1F6XS30"/>
<dbReference type="Proteomes" id="UP000177195">
    <property type="component" value="Unassembled WGS sequence"/>
</dbReference>
<keyword evidence="3" id="KW-0285">Flavoprotein</keyword>
<reference evidence="8 9" key="1">
    <citation type="journal article" date="2016" name="Nat. Commun.">
        <title>Thousands of microbial genomes shed light on interconnected biogeochemical processes in an aquifer system.</title>
        <authorList>
            <person name="Anantharaman K."/>
            <person name="Brown C.T."/>
            <person name="Hug L.A."/>
            <person name="Sharon I."/>
            <person name="Castelle C.J."/>
            <person name="Probst A.J."/>
            <person name="Thomas B.C."/>
            <person name="Singh A."/>
            <person name="Wilkins M.J."/>
            <person name="Karaoz U."/>
            <person name="Brodie E.L."/>
            <person name="Williams K.H."/>
            <person name="Hubbard S.S."/>
            <person name="Banfield J.F."/>
        </authorList>
    </citation>
    <scope>NUCLEOTIDE SEQUENCE [LARGE SCALE GENOMIC DNA]</scope>
</reference>
<sequence length="153" mass="17252">MTSVGIFLGKYVITRKLTGFLFRYSNPILEQKILGINFKNPIGLSAGFDKNANLTNILPEVGFGFAELGSITGEYCDGNPKPRLWRLKKSKSLVVYYGLKNDGCKIISKRLQNKKFKIPIGISVAKTNCKETVETEKAIVDYFKAYPFLFYGY</sequence>
<dbReference type="EMBL" id="MFVN01000027">
    <property type="protein sequence ID" value="OGI96912.1"/>
    <property type="molecule type" value="Genomic_DNA"/>
</dbReference>
<dbReference type="GO" id="GO:0004152">
    <property type="term" value="F:dihydroorotate dehydrogenase activity"/>
    <property type="evidence" value="ECO:0007669"/>
    <property type="project" value="TreeGrafter"/>
</dbReference>
<evidence type="ECO:0000256" key="1">
    <source>
        <dbReference type="ARBA" id="ARBA00001917"/>
    </source>
</evidence>
<evidence type="ECO:0000256" key="6">
    <source>
        <dbReference type="ARBA" id="ARBA00023002"/>
    </source>
</evidence>
<dbReference type="GO" id="GO:0005737">
    <property type="term" value="C:cytoplasm"/>
    <property type="evidence" value="ECO:0007669"/>
    <property type="project" value="InterPro"/>
</dbReference>
<dbReference type="PANTHER" id="PTHR48109:SF4">
    <property type="entry name" value="DIHYDROOROTATE DEHYDROGENASE (QUINONE), MITOCHONDRIAL"/>
    <property type="match status" value="1"/>
</dbReference>
<feature type="domain" description="Dihydroorotate dehydrogenase catalytic" evidence="7">
    <location>
        <begin position="29"/>
        <end position="142"/>
    </location>
</feature>
<keyword evidence="5" id="KW-0665">Pyrimidine biosynthesis</keyword>
<evidence type="ECO:0000256" key="3">
    <source>
        <dbReference type="ARBA" id="ARBA00022630"/>
    </source>
</evidence>
<evidence type="ECO:0000256" key="5">
    <source>
        <dbReference type="ARBA" id="ARBA00022975"/>
    </source>
</evidence>
<dbReference type="Gene3D" id="3.20.20.70">
    <property type="entry name" value="Aldolase class I"/>
    <property type="match status" value="1"/>
</dbReference>
<dbReference type="GO" id="GO:0009220">
    <property type="term" value="P:pyrimidine ribonucleotide biosynthetic process"/>
    <property type="evidence" value="ECO:0007669"/>
    <property type="project" value="TreeGrafter"/>
</dbReference>
<protein>
    <recommendedName>
        <fullName evidence="7">Dihydroorotate dehydrogenase catalytic domain-containing protein</fullName>
    </recommendedName>
</protein>
<dbReference type="PANTHER" id="PTHR48109">
    <property type="entry name" value="DIHYDROOROTATE DEHYDROGENASE (QUINONE), MITOCHONDRIAL-RELATED"/>
    <property type="match status" value="1"/>
</dbReference>
<evidence type="ECO:0000313" key="9">
    <source>
        <dbReference type="Proteomes" id="UP000177195"/>
    </source>
</evidence>
<dbReference type="GO" id="GO:0005886">
    <property type="term" value="C:plasma membrane"/>
    <property type="evidence" value="ECO:0007669"/>
    <property type="project" value="TreeGrafter"/>
</dbReference>
<keyword evidence="4" id="KW-0288">FMN</keyword>
<dbReference type="GO" id="GO:0006207">
    <property type="term" value="P:'de novo' pyrimidine nucleobase biosynthetic process"/>
    <property type="evidence" value="ECO:0007669"/>
    <property type="project" value="TreeGrafter"/>
</dbReference>
<organism evidence="8 9">
    <name type="scientific">Candidatus Nomurabacteria bacterium RIFCSPLOWO2_02_FULL_42_17</name>
    <dbReference type="NCBI Taxonomy" id="1801789"/>
    <lineage>
        <taxon>Bacteria</taxon>
        <taxon>Candidatus Nomuraibacteriota</taxon>
    </lineage>
</organism>
<proteinExistence type="predicted"/>
<dbReference type="InterPro" id="IPR005720">
    <property type="entry name" value="Dihydroorotate_DH_cat"/>
</dbReference>
<evidence type="ECO:0000259" key="7">
    <source>
        <dbReference type="Pfam" id="PF01180"/>
    </source>
</evidence>
<evidence type="ECO:0000256" key="4">
    <source>
        <dbReference type="ARBA" id="ARBA00022643"/>
    </source>
</evidence>
<dbReference type="InterPro" id="IPR013785">
    <property type="entry name" value="Aldolase_TIM"/>
</dbReference>
<evidence type="ECO:0000313" key="8">
    <source>
        <dbReference type="EMBL" id="OGI96912.1"/>
    </source>
</evidence>
<dbReference type="SUPFAM" id="SSF51395">
    <property type="entry name" value="FMN-linked oxidoreductases"/>
    <property type="match status" value="1"/>
</dbReference>